<dbReference type="FunFam" id="1.20.120.1760:FF:000008">
    <property type="entry name" value="CDP-diacylglycerol--glycerol-3-phosphate 3-phosphatidyltransferase 2"/>
    <property type="match status" value="1"/>
</dbReference>
<dbReference type="GO" id="GO:0008444">
    <property type="term" value="F:CDP-diacylglycerol-glycerol-3-phosphate 3-phosphatidyltransferase activity"/>
    <property type="evidence" value="ECO:0007669"/>
    <property type="project" value="UniProtKB-UniRule"/>
</dbReference>
<evidence type="ECO:0000313" key="20">
    <source>
        <dbReference type="Proteomes" id="UP000434044"/>
    </source>
</evidence>
<dbReference type="GO" id="GO:0036094">
    <property type="term" value="F:small molecule binding"/>
    <property type="evidence" value="ECO:0007669"/>
    <property type="project" value="UniProtKB-ARBA"/>
</dbReference>
<reference evidence="19 20" key="1">
    <citation type="submission" date="2019-11" db="EMBL/GenBank/DDBJ databases">
        <title>Whole-genome sequence of the anaerobic purple sulfur bacterium Allochromatium palmeri DSM 15591.</title>
        <authorList>
            <person name="Kyndt J.A."/>
            <person name="Meyer T.E."/>
        </authorList>
    </citation>
    <scope>NUCLEOTIDE SEQUENCE [LARGE SCALE GENOMIC DNA]</scope>
    <source>
        <strain evidence="19 20">DSM 15591</strain>
    </source>
</reference>
<keyword evidence="10 18" id="KW-1133">Transmembrane helix</keyword>
<comment type="catalytic activity">
    <reaction evidence="15">
        <text>a CDP-1,2-diacyl-sn-glycerol + sn-glycerol 3-phosphate = a 1,2-diacyl-sn-glycero-3-phospho-(1'-sn-glycero-3'-phosphate) + CMP + H(+)</text>
        <dbReference type="Rhea" id="RHEA:12593"/>
        <dbReference type="ChEBI" id="CHEBI:15378"/>
        <dbReference type="ChEBI" id="CHEBI:57597"/>
        <dbReference type="ChEBI" id="CHEBI:58332"/>
        <dbReference type="ChEBI" id="CHEBI:60110"/>
        <dbReference type="ChEBI" id="CHEBI:60377"/>
        <dbReference type="EC" id="2.7.8.5"/>
    </reaction>
</comment>
<dbReference type="PROSITE" id="PS00379">
    <property type="entry name" value="CDP_ALCOHOL_P_TRANSF"/>
    <property type="match status" value="1"/>
</dbReference>
<dbReference type="AlphaFoldDB" id="A0A6N8ECN5"/>
<organism evidence="19 20">
    <name type="scientific">Allochromatium palmeri</name>
    <dbReference type="NCBI Taxonomy" id="231048"/>
    <lineage>
        <taxon>Bacteria</taxon>
        <taxon>Pseudomonadati</taxon>
        <taxon>Pseudomonadota</taxon>
        <taxon>Gammaproteobacteria</taxon>
        <taxon>Chromatiales</taxon>
        <taxon>Chromatiaceae</taxon>
        <taxon>Allochromatium</taxon>
    </lineage>
</organism>
<dbReference type="RefSeq" id="WP_155450531.1">
    <property type="nucleotide sequence ID" value="NZ_WNKT01000028.1"/>
</dbReference>
<evidence type="ECO:0000256" key="9">
    <source>
        <dbReference type="ARBA" id="ARBA00022692"/>
    </source>
</evidence>
<evidence type="ECO:0000256" key="13">
    <source>
        <dbReference type="ARBA" id="ARBA00023209"/>
    </source>
</evidence>
<dbReference type="PANTHER" id="PTHR14269">
    <property type="entry name" value="CDP-DIACYLGLYCEROL--GLYCEROL-3-PHOSPHATE 3-PHOSPHATIDYLTRANSFERASE-RELATED"/>
    <property type="match status" value="1"/>
</dbReference>
<evidence type="ECO:0000313" key="19">
    <source>
        <dbReference type="EMBL" id="MTW21955.1"/>
    </source>
</evidence>
<feature type="transmembrane region" description="Helical" evidence="18">
    <location>
        <begin position="88"/>
        <end position="107"/>
    </location>
</feature>
<dbReference type="InterPro" id="IPR004570">
    <property type="entry name" value="Phosphatidylglycerol_P_synth"/>
</dbReference>
<evidence type="ECO:0000256" key="15">
    <source>
        <dbReference type="ARBA" id="ARBA00048586"/>
    </source>
</evidence>
<evidence type="ECO:0000256" key="5">
    <source>
        <dbReference type="ARBA" id="ARBA00013170"/>
    </source>
</evidence>
<keyword evidence="13" id="KW-0594">Phospholipid biosynthesis</keyword>
<accession>A0A6N8ECN5</accession>
<feature type="transmembrane region" description="Helical" evidence="18">
    <location>
        <begin position="119"/>
        <end position="142"/>
    </location>
</feature>
<keyword evidence="12 18" id="KW-0472">Membrane</keyword>
<dbReference type="PANTHER" id="PTHR14269:SF62">
    <property type="entry name" value="CDP-DIACYLGLYCEROL--GLYCEROL-3-PHOSPHATE 3-PHOSPHATIDYLTRANSFERASE 1, CHLOROPLASTIC"/>
    <property type="match status" value="1"/>
</dbReference>
<keyword evidence="9 18" id="KW-0812">Transmembrane</keyword>
<evidence type="ECO:0000256" key="12">
    <source>
        <dbReference type="ARBA" id="ARBA00023136"/>
    </source>
</evidence>
<dbReference type="GO" id="GO:0046474">
    <property type="term" value="P:glycerophospholipid biosynthetic process"/>
    <property type="evidence" value="ECO:0007669"/>
    <property type="project" value="TreeGrafter"/>
</dbReference>
<evidence type="ECO:0000256" key="17">
    <source>
        <dbReference type="RuleBase" id="RU003750"/>
    </source>
</evidence>
<evidence type="ECO:0000256" key="1">
    <source>
        <dbReference type="ARBA" id="ARBA00001936"/>
    </source>
</evidence>
<dbReference type="Proteomes" id="UP000434044">
    <property type="component" value="Unassembled WGS sequence"/>
</dbReference>
<dbReference type="Pfam" id="PF01066">
    <property type="entry name" value="CDP-OH_P_transf"/>
    <property type="match status" value="1"/>
</dbReference>
<dbReference type="GO" id="GO:0050793">
    <property type="term" value="P:regulation of developmental process"/>
    <property type="evidence" value="ECO:0007669"/>
    <property type="project" value="UniProtKB-ARBA"/>
</dbReference>
<feature type="transmembrane region" description="Helical" evidence="18">
    <location>
        <begin position="7"/>
        <end position="25"/>
    </location>
</feature>
<evidence type="ECO:0000256" key="2">
    <source>
        <dbReference type="ARBA" id="ARBA00004141"/>
    </source>
</evidence>
<gene>
    <name evidence="19" type="primary">pgsA</name>
    <name evidence="19" type="ORF">GJ668_12735</name>
</gene>
<keyword evidence="7" id="KW-0444">Lipid biosynthesis</keyword>
<evidence type="ECO:0000256" key="8">
    <source>
        <dbReference type="ARBA" id="ARBA00022679"/>
    </source>
</evidence>
<comment type="pathway">
    <text evidence="3">Phospholipid metabolism; phosphatidylglycerol biosynthesis; phosphatidylglycerol from CDP-diacylglycerol: step 1/2.</text>
</comment>
<comment type="subcellular location">
    <subcellularLocation>
        <location evidence="2">Membrane</location>
        <topology evidence="2">Multi-pass membrane protein</topology>
    </subcellularLocation>
</comment>
<evidence type="ECO:0000256" key="18">
    <source>
        <dbReference type="SAM" id="Phobius"/>
    </source>
</evidence>
<dbReference type="PIRSF" id="PIRSF000847">
    <property type="entry name" value="Phos_ph_gly_syn"/>
    <property type="match status" value="1"/>
</dbReference>
<dbReference type="Gene3D" id="1.20.120.1760">
    <property type="match status" value="1"/>
</dbReference>
<dbReference type="NCBIfam" id="TIGR00560">
    <property type="entry name" value="pgsA"/>
    <property type="match status" value="1"/>
</dbReference>
<evidence type="ECO:0000256" key="7">
    <source>
        <dbReference type="ARBA" id="ARBA00022516"/>
    </source>
</evidence>
<comment type="cofactor">
    <cofactor evidence="1">
        <name>Mn(2+)</name>
        <dbReference type="ChEBI" id="CHEBI:29035"/>
    </cofactor>
</comment>
<dbReference type="EC" id="2.7.8.5" evidence="5 16"/>
<dbReference type="InterPro" id="IPR000462">
    <property type="entry name" value="CDP-OH_P_trans"/>
</dbReference>
<evidence type="ECO:0000256" key="3">
    <source>
        <dbReference type="ARBA" id="ARBA00005042"/>
    </source>
</evidence>
<evidence type="ECO:0000256" key="4">
    <source>
        <dbReference type="ARBA" id="ARBA00010441"/>
    </source>
</evidence>
<dbReference type="GO" id="GO:0005737">
    <property type="term" value="C:cytoplasm"/>
    <property type="evidence" value="ECO:0007669"/>
    <property type="project" value="UniProtKB-ARBA"/>
</dbReference>
<dbReference type="InterPro" id="IPR050324">
    <property type="entry name" value="CDP-alcohol_PTase-I"/>
</dbReference>
<proteinExistence type="inferred from homology"/>
<name>A0A6N8ECN5_9GAMM</name>
<feature type="transmembrane region" description="Helical" evidence="18">
    <location>
        <begin position="154"/>
        <end position="175"/>
    </location>
</feature>
<comment type="caution">
    <text evidence="19">The sequence shown here is derived from an EMBL/GenBank/DDBJ whole genome shotgun (WGS) entry which is preliminary data.</text>
</comment>
<comment type="similarity">
    <text evidence="4 17">Belongs to the CDP-alcohol phosphatidyltransferase class-I family.</text>
</comment>
<dbReference type="InterPro" id="IPR048254">
    <property type="entry name" value="CDP_ALCOHOL_P_TRANSF_CS"/>
</dbReference>
<dbReference type="EMBL" id="WNKT01000028">
    <property type="protein sequence ID" value="MTW21955.1"/>
    <property type="molecule type" value="Genomic_DNA"/>
</dbReference>
<dbReference type="OrthoDB" id="9796672at2"/>
<evidence type="ECO:0000256" key="10">
    <source>
        <dbReference type="ARBA" id="ARBA00022989"/>
    </source>
</evidence>
<evidence type="ECO:0000256" key="6">
    <source>
        <dbReference type="ARBA" id="ARBA00014944"/>
    </source>
</evidence>
<keyword evidence="14" id="KW-1208">Phospholipid metabolism</keyword>
<protein>
    <recommendedName>
        <fullName evidence="6 16">CDP-diacylglycerol--glycerol-3-phosphate 3-phosphatidyltransferase</fullName>
        <ecNumber evidence="5 16">2.7.8.5</ecNumber>
    </recommendedName>
</protein>
<keyword evidence="11" id="KW-0443">Lipid metabolism</keyword>
<sequence length="194" mass="21160">MWNLPNILTLLRIVLIPVFVVVFYLDSVWVPYAAAAVFGAAALTDWLDGYLARKWNQTSPLGAFLDPVADKLMVAVALVVLLQADPRVLIALPVMVIIGREITVSALREWMAEIGARATVAVSTLGKIKTTAQMISIVVLILRDSVFGPWTYGLGVVLLYVAALLTLWSMMLYLASAWPSLSGQTDPSDSRQSK</sequence>
<evidence type="ECO:0000256" key="14">
    <source>
        <dbReference type="ARBA" id="ARBA00023264"/>
    </source>
</evidence>
<dbReference type="GO" id="GO:0016020">
    <property type="term" value="C:membrane"/>
    <property type="evidence" value="ECO:0007669"/>
    <property type="project" value="UniProtKB-SubCell"/>
</dbReference>
<dbReference type="InterPro" id="IPR043130">
    <property type="entry name" value="CDP-OH_PTrfase_TM_dom"/>
</dbReference>
<evidence type="ECO:0000256" key="16">
    <source>
        <dbReference type="NCBIfam" id="TIGR00560"/>
    </source>
</evidence>
<evidence type="ECO:0000256" key="11">
    <source>
        <dbReference type="ARBA" id="ARBA00023098"/>
    </source>
</evidence>
<keyword evidence="20" id="KW-1185">Reference proteome</keyword>
<keyword evidence="8 17" id="KW-0808">Transferase</keyword>